<dbReference type="Pfam" id="PF02635">
    <property type="entry name" value="DsrE"/>
    <property type="match status" value="1"/>
</dbReference>
<dbReference type="SUPFAM" id="SSF75169">
    <property type="entry name" value="DsrEFH-like"/>
    <property type="match status" value="1"/>
</dbReference>
<dbReference type="RefSeq" id="WP_058862484.1">
    <property type="nucleotide sequence ID" value="NZ_LPXO01000006.1"/>
</dbReference>
<comment type="caution">
    <text evidence="1">The sequence shown here is derived from an EMBL/GenBank/DDBJ whole genome shotgun (WGS) entry which is preliminary data.</text>
</comment>
<dbReference type="InterPro" id="IPR027396">
    <property type="entry name" value="DsrEFH-like"/>
</dbReference>
<evidence type="ECO:0000313" key="2">
    <source>
        <dbReference type="Proteomes" id="UP000054396"/>
    </source>
</evidence>
<dbReference type="Proteomes" id="UP000054396">
    <property type="component" value="Unassembled WGS sequence"/>
</dbReference>
<sequence length="119" mass="12185">MAQMLVHVHTGPENPTKAALGLLVALTGLREGHAVTLFLAGDAVHLLSPDHADVTGTGTGRVGDHLAGLKEAGASFLLSGMSAKARGYDDTLLAGYDARFAMPDALVAQAVSADTVLCY</sequence>
<reference evidence="1 2" key="1">
    <citation type="submission" date="2015-12" db="EMBL/GenBank/DDBJ databases">
        <authorList>
            <person name="Shamseldin A."/>
            <person name="Moawad H."/>
            <person name="Abd El-Rahim W.M."/>
            <person name="Sadowsky M.J."/>
        </authorList>
    </citation>
    <scope>NUCLEOTIDE SEQUENCE [LARGE SCALE GENOMIC DNA]</scope>
    <source>
        <strain evidence="1 2">SJ5A-1</strain>
    </source>
</reference>
<gene>
    <name evidence="1" type="ORF">AVJ23_12295</name>
</gene>
<proteinExistence type="predicted"/>
<organism evidence="1 2">
    <name type="scientific">Pseudoponticoccus marisrubri</name>
    <dbReference type="NCBI Taxonomy" id="1685382"/>
    <lineage>
        <taxon>Bacteria</taxon>
        <taxon>Pseudomonadati</taxon>
        <taxon>Pseudomonadota</taxon>
        <taxon>Alphaproteobacteria</taxon>
        <taxon>Rhodobacterales</taxon>
        <taxon>Roseobacteraceae</taxon>
        <taxon>Pseudoponticoccus</taxon>
    </lineage>
</organism>
<dbReference type="InterPro" id="IPR003787">
    <property type="entry name" value="Sulphur_relay_DsrE/F-like"/>
</dbReference>
<dbReference type="Gene3D" id="3.40.1260.10">
    <property type="entry name" value="DsrEFH-like"/>
    <property type="match status" value="1"/>
</dbReference>
<accession>A0A0W7WJ51</accession>
<dbReference type="STRING" id="1685382.AVJ23_12295"/>
<name>A0A0W7WJ51_9RHOB</name>
<protein>
    <submittedName>
        <fullName evidence="1">Multidrug transporter</fullName>
    </submittedName>
</protein>
<keyword evidence="2" id="KW-1185">Reference proteome</keyword>
<evidence type="ECO:0000313" key="1">
    <source>
        <dbReference type="EMBL" id="KUF10645.1"/>
    </source>
</evidence>
<dbReference type="AlphaFoldDB" id="A0A0W7WJ51"/>
<dbReference type="EMBL" id="LPXO01000006">
    <property type="protein sequence ID" value="KUF10645.1"/>
    <property type="molecule type" value="Genomic_DNA"/>
</dbReference>
<dbReference type="OrthoDB" id="9812053at2"/>